<evidence type="ECO:0000313" key="2">
    <source>
        <dbReference type="Proteomes" id="UP000199017"/>
    </source>
</evidence>
<reference evidence="1 2" key="1">
    <citation type="submission" date="2016-10" db="EMBL/GenBank/DDBJ databases">
        <authorList>
            <person name="de Groot N.N."/>
        </authorList>
    </citation>
    <scope>NUCLEOTIDE SEQUENCE [LARGE SCALE GENOMIC DNA]</scope>
    <source>
        <strain evidence="2">P4B,CCM 7963,CECT 7998,DSM 25260,IBRC-M 10614,KCTC 13821</strain>
    </source>
</reference>
<dbReference type="Proteomes" id="UP000199017">
    <property type="component" value="Unassembled WGS sequence"/>
</dbReference>
<dbReference type="AlphaFoldDB" id="A0A1G8HH15"/>
<gene>
    <name evidence="1" type="ORF">SAMN05216352_104249</name>
</gene>
<name>A0A1G8HH15_9BACI</name>
<protein>
    <submittedName>
        <fullName evidence="1">Uncharacterized protein</fullName>
    </submittedName>
</protein>
<accession>A0A1G8HH15</accession>
<evidence type="ECO:0000313" key="1">
    <source>
        <dbReference type="EMBL" id="SDI05750.1"/>
    </source>
</evidence>
<sequence length="31" mass="3852">MKRFFSHLFDIMDEVAELRKQAEKILEENRK</sequence>
<proteinExistence type="predicted"/>
<organism evidence="1 2">
    <name type="scientific">Alteribacillus bidgolensis</name>
    <dbReference type="NCBI Taxonomy" id="930129"/>
    <lineage>
        <taxon>Bacteria</taxon>
        <taxon>Bacillati</taxon>
        <taxon>Bacillota</taxon>
        <taxon>Bacilli</taxon>
        <taxon>Bacillales</taxon>
        <taxon>Bacillaceae</taxon>
        <taxon>Alteribacillus</taxon>
    </lineage>
</organism>
<keyword evidence="2" id="KW-1185">Reference proteome</keyword>
<dbReference type="EMBL" id="FNDU01000004">
    <property type="protein sequence ID" value="SDI05750.1"/>
    <property type="molecule type" value="Genomic_DNA"/>
</dbReference>